<proteinExistence type="predicted"/>
<sequence length="49" mass="5382">MNQPWLLALELLLGKLGKLMLPSLLSPLPLPLPLVLPLSLSFIPMQPSH</sequence>
<reference evidence="3" key="1">
    <citation type="journal article" date="2015" name="Genome Biol. Evol.">
        <title>Organellar Genomes of White Spruce (Picea glauca): Assembly and Annotation.</title>
        <authorList>
            <person name="Jackman S.D."/>
            <person name="Warren R.L."/>
            <person name="Gibb E.A."/>
            <person name="Vandervalk B.P."/>
            <person name="Mohamadi H."/>
            <person name="Chu J."/>
            <person name="Raymond A."/>
            <person name="Pleasance S."/>
            <person name="Coope R."/>
            <person name="Wildung M.R."/>
            <person name="Ritland C.E."/>
            <person name="Bousquet J."/>
            <person name="Jones S.J."/>
            <person name="Bohlmann J."/>
            <person name="Birol I."/>
        </authorList>
    </citation>
    <scope>NUCLEOTIDE SEQUENCE [LARGE SCALE GENOMIC DNA]</scope>
    <source>
        <tissue evidence="3">Flushing bud</tissue>
    </source>
</reference>
<evidence type="ECO:0000256" key="1">
    <source>
        <dbReference type="SAM" id="Phobius"/>
    </source>
</evidence>
<evidence type="ECO:0000313" key="3">
    <source>
        <dbReference type="EMBL" id="KUM51444.1"/>
    </source>
</evidence>
<geneLocation type="mitochondrion" evidence="3"/>
<keyword evidence="1" id="KW-0812">Transmembrane</keyword>
<gene>
    <name evidence="3" type="ORF">ABT39_MTgene1292</name>
</gene>
<feature type="chain" id="PRO_5007100305" evidence="2">
    <location>
        <begin position="18"/>
        <end position="49"/>
    </location>
</feature>
<keyword evidence="3" id="KW-0496">Mitochondrion</keyword>
<accession>A0A101M5X1</accession>
<name>A0A101M5X1_PICGL</name>
<comment type="caution">
    <text evidence="3">The sequence shown here is derived from an EMBL/GenBank/DDBJ whole genome shotgun (WGS) entry which is preliminary data.</text>
</comment>
<organism evidence="3">
    <name type="scientific">Picea glauca</name>
    <name type="common">White spruce</name>
    <name type="synonym">Pinus glauca</name>
    <dbReference type="NCBI Taxonomy" id="3330"/>
    <lineage>
        <taxon>Eukaryota</taxon>
        <taxon>Viridiplantae</taxon>
        <taxon>Streptophyta</taxon>
        <taxon>Embryophyta</taxon>
        <taxon>Tracheophyta</taxon>
        <taxon>Spermatophyta</taxon>
        <taxon>Pinopsida</taxon>
        <taxon>Pinidae</taxon>
        <taxon>Conifers I</taxon>
        <taxon>Pinales</taxon>
        <taxon>Pinaceae</taxon>
        <taxon>Picea</taxon>
    </lineage>
</organism>
<keyword evidence="1" id="KW-1133">Transmembrane helix</keyword>
<keyword evidence="2" id="KW-0732">Signal</keyword>
<dbReference type="EMBL" id="LKAM01000001">
    <property type="protein sequence ID" value="KUM51444.1"/>
    <property type="molecule type" value="Genomic_DNA"/>
</dbReference>
<feature type="transmembrane region" description="Helical" evidence="1">
    <location>
        <begin position="20"/>
        <end position="43"/>
    </location>
</feature>
<feature type="signal peptide" evidence="2">
    <location>
        <begin position="1"/>
        <end position="17"/>
    </location>
</feature>
<keyword evidence="1" id="KW-0472">Membrane</keyword>
<evidence type="ECO:0000256" key="2">
    <source>
        <dbReference type="SAM" id="SignalP"/>
    </source>
</evidence>
<protein>
    <submittedName>
        <fullName evidence="3">Uncharacterized protein</fullName>
    </submittedName>
</protein>
<dbReference type="AlphaFoldDB" id="A0A101M5X1"/>